<reference evidence="2 3" key="1">
    <citation type="journal article" date="2019" name="Int. J. Syst. Evol. Microbiol.">
        <title>The Global Catalogue of Microorganisms (GCM) 10K type strain sequencing project: providing services to taxonomists for standard genome sequencing and annotation.</title>
        <authorList>
            <consortium name="The Broad Institute Genomics Platform"/>
            <consortium name="The Broad Institute Genome Sequencing Center for Infectious Disease"/>
            <person name="Wu L."/>
            <person name="Ma J."/>
        </authorList>
    </citation>
    <scope>NUCLEOTIDE SEQUENCE [LARGE SCALE GENOMIC DNA]</scope>
    <source>
        <strain evidence="2 3">CGMCC 1.12553</strain>
    </source>
</reference>
<proteinExistence type="predicted"/>
<sequence length="68" mass="6971">MEPLLALLGVNLVVLGAYVSAYSESILERRYARHPSGAGPTPTAIRGTRAAGVGLLVVGAALVVVGLW</sequence>
<dbReference type="Proteomes" id="UP001595921">
    <property type="component" value="Unassembled WGS sequence"/>
</dbReference>
<evidence type="ECO:0000313" key="2">
    <source>
        <dbReference type="EMBL" id="MFC4356706.1"/>
    </source>
</evidence>
<name>A0ABD5P872_9EURY</name>
<dbReference type="AlphaFoldDB" id="A0ABD5P872"/>
<accession>A0ABD5P872</accession>
<comment type="caution">
    <text evidence="2">The sequence shown here is derived from an EMBL/GenBank/DDBJ whole genome shotgun (WGS) entry which is preliminary data.</text>
</comment>
<keyword evidence="1" id="KW-0812">Transmembrane</keyword>
<dbReference type="RefSeq" id="WP_267625145.1">
    <property type="nucleotide sequence ID" value="NZ_JAODIW010000010.1"/>
</dbReference>
<keyword evidence="1" id="KW-0472">Membrane</keyword>
<feature type="transmembrane region" description="Helical" evidence="1">
    <location>
        <begin position="47"/>
        <end position="67"/>
    </location>
</feature>
<keyword evidence="1" id="KW-1133">Transmembrane helix</keyword>
<organism evidence="2 3">
    <name type="scientific">Halobium salinum</name>
    <dbReference type="NCBI Taxonomy" id="1364940"/>
    <lineage>
        <taxon>Archaea</taxon>
        <taxon>Methanobacteriati</taxon>
        <taxon>Methanobacteriota</taxon>
        <taxon>Stenosarchaea group</taxon>
        <taxon>Halobacteria</taxon>
        <taxon>Halobacteriales</taxon>
        <taxon>Haloferacaceae</taxon>
        <taxon>Halobium</taxon>
    </lineage>
</organism>
<keyword evidence="3" id="KW-1185">Reference proteome</keyword>
<evidence type="ECO:0000256" key="1">
    <source>
        <dbReference type="SAM" id="Phobius"/>
    </source>
</evidence>
<protein>
    <submittedName>
        <fullName evidence="2">Uncharacterized protein</fullName>
    </submittedName>
</protein>
<gene>
    <name evidence="2" type="ORF">ACFO0N_01950</name>
</gene>
<evidence type="ECO:0000313" key="3">
    <source>
        <dbReference type="Proteomes" id="UP001595921"/>
    </source>
</evidence>
<dbReference type="EMBL" id="JBHSDS010000002">
    <property type="protein sequence ID" value="MFC4356706.1"/>
    <property type="molecule type" value="Genomic_DNA"/>
</dbReference>